<name>A0AAV4ACI5_9GAST</name>
<comment type="caution">
    <text evidence="2">The sequence shown here is derived from an EMBL/GenBank/DDBJ whole genome shotgun (WGS) entry which is preliminary data.</text>
</comment>
<dbReference type="EMBL" id="BLXT01003745">
    <property type="protein sequence ID" value="GFO04988.1"/>
    <property type="molecule type" value="Genomic_DNA"/>
</dbReference>
<keyword evidence="1" id="KW-1133">Transmembrane helix</keyword>
<feature type="transmembrane region" description="Helical" evidence="1">
    <location>
        <begin position="52"/>
        <end position="72"/>
    </location>
</feature>
<reference evidence="2 3" key="1">
    <citation type="journal article" date="2021" name="Elife">
        <title>Chloroplast acquisition without the gene transfer in kleptoplastic sea slugs, Plakobranchus ocellatus.</title>
        <authorList>
            <person name="Maeda T."/>
            <person name="Takahashi S."/>
            <person name="Yoshida T."/>
            <person name="Shimamura S."/>
            <person name="Takaki Y."/>
            <person name="Nagai Y."/>
            <person name="Toyoda A."/>
            <person name="Suzuki Y."/>
            <person name="Arimoto A."/>
            <person name="Ishii H."/>
            <person name="Satoh N."/>
            <person name="Nishiyama T."/>
            <person name="Hasebe M."/>
            <person name="Maruyama T."/>
            <person name="Minagawa J."/>
            <person name="Obokata J."/>
            <person name="Shigenobu S."/>
        </authorList>
    </citation>
    <scope>NUCLEOTIDE SEQUENCE [LARGE SCALE GENOMIC DNA]</scope>
</reference>
<protein>
    <submittedName>
        <fullName evidence="2">Uncharacterized protein</fullName>
    </submittedName>
</protein>
<evidence type="ECO:0000313" key="3">
    <source>
        <dbReference type="Proteomes" id="UP000735302"/>
    </source>
</evidence>
<gene>
    <name evidence="2" type="ORF">PoB_003149300</name>
</gene>
<accession>A0AAV4ACI5</accession>
<evidence type="ECO:0000313" key="2">
    <source>
        <dbReference type="EMBL" id="GFO04988.1"/>
    </source>
</evidence>
<proteinExistence type="predicted"/>
<keyword evidence="1" id="KW-0812">Transmembrane</keyword>
<dbReference type="AlphaFoldDB" id="A0AAV4ACI5"/>
<keyword evidence="1" id="KW-0472">Membrane</keyword>
<keyword evidence="3" id="KW-1185">Reference proteome</keyword>
<dbReference type="Proteomes" id="UP000735302">
    <property type="component" value="Unassembled WGS sequence"/>
</dbReference>
<evidence type="ECO:0000256" key="1">
    <source>
        <dbReference type="SAM" id="Phobius"/>
    </source>
</evidence>
<organism evidence="2 3">
    <name type="scientific">Plakobranchus ocellatus</name>
    <dbReference type="NCBI Taxonomy" id="259542"/>
    <lineage>
        <taxon>Eukaryota</taxon>
        <taxon>Metazoa</taxon>
        <taxon>Spiralia</taxon>
        <taxon>Lophotrochozoa</taxon>
        <taxon>Mollusca</taxon>
        <taxon>Gastropoda</taxon>
        <taxon>Heterobranchia</taxon>
        <taxon>Euthyneura</taxon>
        <taxon>Panpulmonata</taxon>
        <taxon>Sacoglossa</taxon>
        <taxon>Placobranchoidea</taxon>
        <taxon>Plakobranchidae</taxon>
        <taxon>Plakobranchus</taxon>
    </lineage>
</organism>
<sequence length="174" mass="19742">MKKLKVGLEEVVLHCLSPPTPKSGKQGQSACSRHSSYMENDLRCKDLRMIEWLIMLQIAVILVFGSLFVIGLSTEKSWLIEPVSRCTCFIASGLWHNDGRLQVLKAAESYKYSDINFSALDDSTSSNLSFIFFFPSMQRSFVDPRGNVIVPSLKDRKLTLKKKGRIQLSNSMRY</sequence>